<comment type="caution">
    <text evidence="2">The sequence shown here is derived from an EMBL/GenBank/DDBJ whole genome shotgun (WGS) entry which is preliminary data.</text>
</comment>
<dbReference type="AlphaFoldDB" id="A0A6I1GA42"/>
<sequence>MKQNHGLTSATGTAGADAVREGQPSSGLQAMDGAGLHGFIAERQLAEAQAQEYARFHDLSRRTGLPLVASHVSALKLLGIEVPERFRAGFDAAAMHVAVGSNAQRRALKGVRLHVVDEALLMEETSAAAADFGVVSPELALAQMASVLDLYELVILGDCMMRRGAQKHTTKEAVIAFVAYHGGFPGRAKLIAAIPLMREDTDSSYETKLRLLAACRGLGSGDVNREIVSRGRSWHGDVVYEELRVILEYDGMFHMTDARQGEHDKEKRGGWRSDGWEVMEVTKGRLRTPESRDALADDIARLFSKALDTSVRALPCIPVEKLADCRRQYRAIGMENRQLDRYFRNQPVTWEGKRLSKGSCVSNRQSRGRESA</sequence>
<dbReference type="EMBL" id="WBVT01000073">
    <property type="protein sequence ID" value="KAB7788410.1"/>
    <property type="molecule type" value="Genomic_DNA"/>
</dbReference>
<feature type="region of interest" description="Disordered" evidence="1">
    <location>
        <begin position="1"/>
        <end position="27"/>
    </location>
</feature>
<proteinExistence type="predicted"/>
<evidence type="ECO:0000256" key="1">
    <source>
        <dbReference type="SAM" id="MobiDB-lite"/>
    </source>
</evidence>
<organism evidence="2 3">
    <name type="scientific">Bifidobacterium leontopitheci</name>
    <dbReference type="NCBI Taxonomy" id="2650774"/>
    <lineage>
        <taxon>Bacteria</taxon>
        <taxon>Bacillati</taxon>
        <taxon>Actinomycetota</taxon>
        <taxon>Actinomycetes</taxon>
        <taxon>Bifidobacteriales</taxon>
        <taxon>Bifidobacteriaceae</taxon>
        <taxon>Bifidobacterium</taxon>
    </lineage>
</organism>
<protein>
    <recommendedName>
        <fullName evidence="4">DUF559 domain-containing protein</fullName>
    </recommendedName>
</protein>
<reference evidence="2 3" key="1">
    <citation type="submission" date="2019-09" db="EMBL/GenBank/DDBJ databases">
        <title>Characterization of the phylogenetic diversity of two novel species belonging to the genus Bifidobacterium: Bifidobacterium cebidarum sp. nov. and Bifidobacterium leontopitheci sp. nov.</title>
        <authorList>
            <person name="Lugli G.A."/>
            <person name="Duranti S."/>
            <person name="Milani C."/>
            <person name="Turroni F."/>
            <person name="Ventura M."/>
        </authorList>
    </citation>
    <scope>NUCLEOTIDE SEQUENCE [LARGE SCALE GENOMIC DNA]</scope>
    <source>
        <strain evidence="2 3">LMG 31471</strain>
    </source>
</reference>
<keyword evidence="3" id="KW-1185">Reference proteome</keyword>
<dbReference type="Gene3D" id="3.40.960.10">
    <property type="entry name" value="VSR Endonuclease"/>
    <property type="match status" value="1"/>
</dbReference>
<evidence type="ECO:0000313" key="3">
    <source>
        <dbReference type="Proteomes" id="UP000441772"/>
    </source>
</evidence>
<name>A0A6I1GA42_9BIFI</name>
<gene>
    <name evidence="2" type="ORF">F7D09_2117</name>
</gene>
<evidence type="ECO:0008006" key="4">
    <source>
        <dbReference type="Google" id="ProtNLM"/>
    </source>
</evidence>
<dbReference type="RefSeq" id="WP_376863575.1">
    <property type="nucleotide sequence ID" value="NZ_JBHSKZ010000063.1"/>
</dbReference>
<evidence type="ECO:0000313" key="2">
    <source>
        <dbReference type="EMBL" id="KAB7788410.1"/>
    </source>
</evidence>
<dbReference type="Proteomes" id="UP000441772">
    <property type="component" value="Unassembled WGS sequence"/>
</dbReference>
<feature type="compositionally biased region" description="Polar residues" evidence="1">
    <location>
        <begin position="1"/>
        <end position="12"/>
    </location>
</feature>
<accession>A0A6I1GA42</accession>